<keyword evidence="6" id="KW-1185">Reference proteome</keyword>
<dbReference type="PANTHER" id="PTHR43103">
    <property type="entry name" value="NUCLEOSIDE-DIPHOSPHATE-SUGAR EPIMERASE"/>
    <property type="match status" value="1"/>
</dbReference>
<proteinExistence type="inferred from homology"/>
<dbReference type="EMBL" id="SOCE01000002">
    <property type="protein sequence ID" value="TDU84354.1"/>
    <property type="molecule type" value="Genomic_DNA"/>
</dbReference>
<accession>A0A4R7SYF9</accession>
<name>A0A4R7SYF9_9ACTN</name>
<dbReference type="SUPFAM" id="SSF51735">
    <property type="entry name" value="NAD(P)-binding Rossmann-fold domains"/>
    <property type="match status" value="1"/>
</dbReference>
<reference evidence="5 6" key="1">
    <citation type="submission" date="2019-03" db="EMBL/GenBank/DDBJ databases">
        <title>Genomic Encyclopedia of Type Strains, Phase III (KMG-III): the genomes of soil and plant-associated and newly described type strains.</title>
        <authorList>
            <person name="Whitman W."/>
        </authorList>
    </citation>
    <scope>NUCLEOTIDE SEQUENCE [LARGE SCALE GENOMIC DNA]</scope>
    <source>
        <strain evidence="5 6">VKM Ac-2575</strain>
    </source>
</reference>
<organism evidence="5 6">
    <name type="scientific">Kribbella voronezhensis</name>
    <dbReference type="NCBI Taxonomy" id="2512212"/>
    <lineage>
        <taxon>Bacteria</taxon>
        <taxon>Bacillati</taxon>
        <taxon>Actinomycetota</taxon>
        <taxon>Actinomycetes</taxon>
        <taxon>Propionibacteriales</taxon>
        <taxon>Kribbellaceae</taxon>
        <taxon>Kribbella</taxon>
    </lineage>
</organism>
<dbReference type="Gene3D" id="3.40.50.720">
    <property type="entry name" value="NAD(P)-binding Rossmann-like Domain"/>
    <property type="match status" value="1"/>
</dbReference>
<keyword evidence="3" id="KW-0520">NAD</keyword>
<evidence type="ECO:0000256" key="3">
    <source>
        <dbReference type="ARBA" id="ARBA00023027"/>
    </source>
</evidence>
<evidence type="ECO:0000256" key="2">
    <source>
        <dbReference type="ARBA" id="ARBA00023002"/>
    </source>
</evidence>
<evidence type="ECO:0000256" key="1">
    <source>
        <dbReference type="ARBA" id="ARBA00007637"/>
    </source>
</evidence>
<dbReference type="InterPro" id="IPR036291">
    <property type="entry name" value="NAD(P)-bd_dom_sf"/>
</dbReference>
<comment type="caution">
    <text evidence="5">The sequence shown here is derived from an EMBL/GenBank/DDBJ whole genome shotgun (WGS) entry which is preliminary data.</text>
</comment>
<dbReference type="Proteomes" id="UP000295151">
    <property type="component" value="Unassembled WGS sequence"/>
</dbReference>
<protein>
    <submittedName>
        <fullName evidence="5">Nucleoside-diphosphate-sugar epimerase</fullName>
    </submittedName>
</protein>
<gene>
    <name evidence="5" type="ORF">EV138_6825</name>
</gene>
<dbReference type="AlphaFoldDB" id="A0A4R7SYF9"/>
<evidence type="ECO:0000313" key="6">
    <source>
        <dbReference type="Proteomes" id="UP000295151"/>
    </source>
</evidence>
<keyword evidence="2" id="KW-0560">Oxidoreductase</keyword>
<dbReference type="Pfam" id="PF01370">
    <property type="entry name" value="Epimerase"/>
    <property type="match status" value="1"/>
</dbReference>
<sequence length="301" mass="32503">MRGWAATVQVASPLAGRRVLVTGAVGRIGSVATGHLSELGALVTALTIVEDSSLKADRVVIGDTRSEDDVAEALADVEFVVHLAALAHRDAGTPYDVYTGNVISTFNVLAQAGALGIKRAVIASSINAYGVPMNPHGPLPAYFPLDENIPSDVADWYSLSKQNDENTARMAWRHWGIDVVAFRFPHVNSADVLTRQAEHVREDPAFGVREGWSYLDTRDAAYAIELGLTAPLSGAHKFFVAAPTTNAPYETEALLDAFAPGVPRLRRFVGREVPIDLTAVRTVLGFQARYELDLPTDRLET</sequence>
<feature type="domain" description="NAD-dependent epimerase/dehydratase" evidence="4">
    <location>
        <begin position="19"/>
        <end position="191"/>
    </location>
</feature>
<dbReference type="PANTHER" id="PTHR43103:SF5">
    <property type="entry name" value="4-EPIMERASE, PUTATIVE (AFU_ORTHOLOGUE AFUA_7G00360)-RELATED"/>
    <property type="match status" value="1"/>
</dbReference>
<dbReference type="GO" id="GO:0016491">
    <property type="term" value="F:oxidoreductase activity"/>
    <property type="evidence" value="ECO:0007669"/>
    <property type="project" value="UniProtKB-KW"/>
</dbReference>
<evidence type="ECO:0000259" key="4">
    <source>
        <dbReference type="Pfam" id="PF01370"/>
    </source>
</evidence>
<evidence type="ECO:0000313" key="5">
    <source>
        <dbReference type="EMBL" id="TDU84354.1"/>
    </source>
</evidence>
<comment type="similarity">
    <text evidence="1">Belongs to the NAD(P)-dependent epimerase/dehydratase family.</text>
</comment>
<dbReference type="InterPro" id="IPR001509">
    <property type="entry name" value="Epimerase_deHydtase"/>
</dbReference>